<evidence type="ECO:0000256" key="1">
    <source>
        <dbReference type="ARBA" id="ARBA00013860"/>
    </source>
</evidence>
<dbReference type="GO" id="GO:2000143">
    <property type="term" value="P:negative regulation of DNA-templated transcription initiation"/>
    <property type="evidence" value="ECO:0007669"/>
    <property type="project" value="TreeGrafter"/>
</dbReference>
<keyword evidence="6 7" id="KW-0804">Transcription</keyword>
<dbReference type="InterPro" id="IPR037914">
    <property type="entry name" value="SpoVT-AbrB_sf"/>
</dbReference>
<dbReference type="InterPro" id="IPR035644">
    <property type="entry name" value="MraZ_C"/>
</dbReference>
<dbReference type="AlphaFoldDB" id="A0A926I541"/>
<accession>A0A926I541</accession>
<evidence type="ECO:0000313" key="10">
    <source>
        <dbReference type="Proteomes" id="UP000653127"/>
    </source>
</evidence>
<organism evidence="9 10">
    <name type="scientific">Ligaoa zhengdingensis</name>
    <dbReference type="NCBI Taxonomy" id="2763658"/>
    <lineage>
        <taxon>Bacteria</taxon>
        <taxon>Bacillati</taxon>
        <taxon>Bacillota</taxon>
        <taxon>Clostridia</taxon>
        <taxon>Eubacteriales</taxon>
        <taxon>Oscillospiraceae</taxon>
        <taxon>Ligaoa</taxon>
    </lineage>
</organism>
<gene>
    <name evidence="7 9" type="primary">mraZ</name>
    <name evidence="9" type="ORF">H8711_09405</name>
</gene>
<feature type="domain" description="SpoVT-AbrB" evidence="8">
    <location>
        <begin position="5"/>
        <end position="47"/>
    </location>
</feature>
<comment type="subunit">
    <text evidence="7">Forms oligomers.</text>
</comment>
<dbReference type="NCBIfam" id="TIGR00242">
    <property type="entry name" value="division/cell wall cluster transcriptional repressor MraZ"/>
    <property type="match status" value="1"/>
</dbReference>
<comment type="caution">
    <text evidence="9">The sequence shown here is derived from an EMBL/GenBank/DDBJ whole genome shotgun (WGS) entry which is preliminary data.</text>
</comment>
<dbReference type="PANTHER" id="PTHR34701:SF1">
    <property type="entry name" value="TRANSCRIPTIONAL REGULATOR MRAZ"/>
    <property type="match status" value="1"/>
</dbReference>
<sequence length="139" mass="15776">MLIGKYAHSLDAKGRVSFPAKMREDMGDHVILTQGWERCLFVYSLEEWARLDEKIKALPMSKAGNLQRFLFASAVDVELDKQGRLLIPQDLRDYAGLTKDVMITGVSVRAEIWDRETWLGKSQAITPEMVAQAMDELGF</sequence>
<evidence type="ECO:0000313" key="9">
    <source>
        <dbReference type="EMBL" id="MBC8547143.1"/>
    </source>
</evidence>
<evidence type="ECO:0000256" key="2">
    <source>
        <dbReference type="ARBA" id="ARBA00022490"/>
    </source>
</evidence>
<dbReference type="Gene3D" id="3.40.1550.20">
    <property type="entry name" value="Transcriptional regulator MraZ domain"/>
    <property type="match status" value="1"/>
</dbReference>
<dbReference type="CDD" id="cd16321">
    <property type="entry name" value="MraZ_C"/>
    <property type="match status" value="1"/>
</dbReference>
<reference evidence="9" key="1">
    <citation type="submission" date="2020-08" db="EMBL/GenBank/DDBJ databases">
        <title>Genome public.</title>
        <authorList>
            <person name="Liu C."/>
            <person name="Sun Q."/>
        </authorList>
    </citation>
    <scope>NUCLEOTIDE SEQUENCE</scope>
    <source>
        <strain evidence="9">NSJ-31</strain>
    </source>
</reference>
<proteinExistence type="inferred from homology"/>
<evidence type="ECO:0000256" key="5">
    <source>
        <dbReference type="ARBA" id="ARBA00023125"/>
    </source>
</evidence>
<dbReference type="InterPro" id="IPR038619">
    <property type="entry name" value="MraZ_sf"/>
</dbReference>
<dbReference type="GO" id="GO:0009295">
    <property type="term" value="C:nucleoid"/>
    <property type="evidence" value="ECO:0007669"/>
    <property type="project" value="UniProtKB-SubCell"/>
</dbReference>
<comment type="similarity">
    <text evidence="7">Belongs to the MraZ family.</text>
</comment>
<dbReference type="InterPro" id="IPR035642">
    <property type="entry name" value="MraZ_N"/>
</dbReference>
<evidence type="ECO:0000256" key="3">
    <source>
        <dbReference type="ARBA" id="ARBA00022737"/>
    </source>
</evidence>
<keyword evidence="10" id="KW-1185">Reference proteome</keyword>
<dbReference type="Proteomes" id="UP000653127">
    <property type="component" value="Unassembled WGS sequence"/>
</dbReference>
<dbReference type="PANTHER" id="PTHR34701">
    <property type="entry name" value="TRANSCRIPTIONAL REGULATOR MRAZ"/>
    <property type="match status" value="1"/>
</dbReference>
<dbReference type="Pfam" id="PF02381">
    <property type="entry name" value="MraZ"/>
    <property type="match status" value="2"/>
</dbReference>
<keyword evidence="5 7" id="KW-0238">DNA-binding</keyword>
<evidence type="ECO:0000256" key="4">
    <source>
        <dbReference type="ARBA" id="ARBA00023015"/>
    </source>
</evidence>
<feature type="domain" description="SpoVT-AbrB" evidence="8">
    <location>
        <begin position="74"/>
        <end position="117"/>
    </location>
</feature>
<keyword evidence="2 7" id="KW-0963">Cytoplasm</keyword>
<evidence type="ECO:0000256" key="7">
    <source>
        <dbReference type="HAMAP-Rule" id="MF_01008"/>
    </source>
</evidence>
<evidence type="ECO:0000256" key="6">
    <source>
        <dbReference type="ARBA" id="ARBA00023163"/>
    </source>
</evidence>
<dbReference type="InterPro" id="IPR007159">
    <property type="entry name" value="SpoVT-AbrB_dom"/>
</dbReference>
<dbReference type="GO" id="GO:0003700">
    <property type="term" value="F:DNA-binding transcription factor activity"/>
    <property type="evidence" value="ECO:0007669"/>
    <property type="project" value="UniProtKB-UniRule"/>
</dbReference>
<dbReference type="GO" id="GO:0000976">
    <property type="term" value="F:transcription cis-regulatory region binding"/>
    <property type="evidence" value="ECO:0007669"/>
    <property type="project" value="TreeGrafter"/>
</dbReference>
<dbReference type="InterPro" id="IPR020603">
    <property type="entry name" value="MraZ_dom"/>
</dbReference>
<dbReference type="HAMAP" id="MF_01008">
    <property type="entry name" value="MraZ"/>
    <property type="match status" value="1"/>
</dbReference>
<name>A0A926I541_9FIRM</name>
<dbReference type="SUPFAM" id="SSF89447">
    <property type="entry name" value="AbrB/MazE/MraZ-like"/>
    <property type="match status" value="1"/>
</dbReference>
<comment type="subcellular location">
    <subcellularLocation>
        <location evidence="7">Cytoplasm</location>
        <location evidence="7">Nucleoid</location>
    </subcellularLocation>
</comment>
<dbReference type="InterPro" id="IPR003444">
    <property type="entry name" value="MraZ"/>
</dbReference>
<dbReference type="RefSeq" id="WP_249283217.1">
    <property type="nucleotide sequence ID" value="NZ_JACRST010000014.1"/>
</dbReference>
<dbReference type="PROSITE" id="PS51740">
    <property type="entry name" value="SPOVT_ABRB"/>
    <property type="match status" value="2"/>
</dbReference>
<dbReference type="CDD" id="cd16320">
    <property type="entry name" value="MraZ_N"/>
    <property type="match status" value="1"/>
</dbReference>
<dbReference type="GO" id="GO:0005737">
    <property type="term" value="C:cytoplasm"/>
    <property type="evidence" value="ECO:0007669"/>
    <property type="project" value="UniProtKB-UniRule"/>
</dbReference>
<dbReference type="EMBL" id="JACRST010000014">
    <property type="protein sequence ID" value="MBC8547143.1"/>
    <property type="molecule type" value="Genomic_DNA"/>
</dbReference>
<protein>
    <recommendedName>
        <fullName evidence="1 7">Transcriptional regulator MraZ</fullName>
    </recommendedName>
</protein>
<keyword evidence="4 7" id="KW-0805">Transcription regulation</keyword>
<evidence type="ECO:0000259" key="8">
    <source>
        <dbReference type="PROSITE" id="PS51740"/>
    </source>
</evidence>
<keyword evidence="3" id="KW-0677">Repeat</keyword>